<dbReference type="GO" id="GO:0005518">
    <property type="term" value="F:collagen binding"/>
    <property type="evidence" value="ECO:0007669"/>
    <property type="project" value="UniProtKB-ARBA"/>
</dbReference>
<keyword evidence="12 22" id="KW-1015">Disulfide bond</keyword>
<dbReference type="GeneID" id="101568906"/>
<evidence type="ECO:0000256" key="6">
    <source>
        <dbReference type="ARBA" id="ARBA00022692"/>
    </source>
</evidence>
<dbReference type="CDD" id="cd00055">
    <property type="entry name" value="EGF_Lam"/>
    <property type="match status" value="10"/>
</dbReference>
<feature type="domain" description="Laminin EGF-like" evidence="26">
    <location>
        <begin position="744"/>
        <end position="791"/>
    </location>
</feature>
<sequence>MDCLALPLGFSFLFQVTETLIFASVAAASLAAPRGLFPRLENLGAFKSVSTVPTQAACGHPDPSTFCDSSAAPGSLRLCAPRLCLQACPYRSASPPYAALIHSGCSTEDKTDLHPRSASNSTSFLFAKHRNCCPSLPSPRLAEALTLAVWLKLEQEGEMCVIEKTVDGQTVFKLTMSEKETTFYYRTVNGLQPPIKAMTLGRILVKKWLHLSVQVHRTKISFFINGLEEGNMAFHTRTLSGSISDFASGTIQIGQSSNGLEQFVGKMQDFRLYQVALTNREILEVFSGSLPQLHVQPHCRCPGSHPRVHPRLQHYCISNGVEDTTRRRMLRVDPDAHPLSFINDNNTGTSWVSYVFTNITQLDEGVTVSVDLENGQYQVFYVAIRFSSPLPTAIRIQRKKESSLGWEDWQYFARNCSTFGMENNGDLENPDSVNCLQLPKFTPYSHGNVTFSILKPEPNPRPGYSDFYNTPSLQEFVKATHIRLHLHGQYHTTDAEVNPGHRYYAVDELTIGGRCQCHGHASACDTVSRPYRCLCSQESFTEGLHCDRCLPLYNDKPFRGGDQVHDFACKPCQCHGHSTSCHYNASVDPFPLEHGRGGGGVCDACRHNTTGRSCELCKGSFFRQVGADPSAVDVCKPCDCDPAGTRNRSLLCDQIGGQCHCKRRVSGRQCDRCSAGFHSLQEQEPDGCRPCNCSAPGTVDGDVTCHPTSGQCSCKANVAGLRCDHCKFGFKFLQSLNRGGCEPCQCDLHGSVNQICNPHSGQCECKKDVRGLRCDTCREHFYGLDTAGCKACACDAAGSVPGTVCDAETGQCKCRPTVGGRQCRDCVEGFFPGKHNDSLLCLPCRCEKSGTVNGSLLCDKATGQCPCKLGVTGLRCNQCEPHRYHLTRGGLQGCLMCDCDSLGTIPGTTCDPVSGQCTCLPNRQGRRCDRCQSGFYIAPHNATGCLPCLCHAAGAAGHICDGLTGQCLCRDASIAGHRCDQCSDHYFGFDPQAGRCQPCNCHLSGALNETCHLVTGQCFCKQFVTGPTCDTCVPGTSHLDVHNPWGCSKAPSQQPPPRGQVQSSSAISLSWSPPDSPNANWLAYSLFRNGSEIHASEDQHPYDAQYFLDTALSPHTAYAYHLETTNAHGSIRSAAVIYTTEPGLPQGNLNLSYAVPVGSDSVTLTWSALSNHAGPIERYILSCVPLDNLTSCISYEGHETSVTIWNLIPFTKYQFSVQACTSGGCVQSSPIAVTTAQAQPRGLRPPTIQKVSSTELHAERAPPAEPNGIITKYELYLKRSGSPEERRVFRSNGWLSPQPSAEPAAKNTPRPPPTAAPLAGLEPYTEHAMKVSAENMVGSVSSARTSERTGESAPVLMRPPLVSPLSPSSLRVSWEKPPENVTQGRVVGYDITMVSEQSPQQPTPALLQQLLHTAQPHELSHTVTGLKPYRTYEFTVSLCNSVGCVRSASGAGRTLAAAPTHLRPPLAKGINSTAIHLTWVPPEEVNGPSPLYQLERRELPLSAPMATVTRGTRFTGNGYYKFPSTTHPVGTDFTGIKASFRTRVPEGLILFAASPGKQEEYFALQLKKGRPYFLFDPQGSPVEVTTTNDHGKQYSDGQWHEIIAVRHQAFGRITVDGQYTGSSGALNGSTIIGDNAGLFMGGLPRGYAILRKEAEIVQQGFVGCLKDVHFMKNYNPSAVWQPLDWQSSEEQINVYNSWEGCPASWNEGAQFLGAGFLQLHSDVFRGGMDFEISLKFRTDQGNGLLLFIYNEDGPDFLAVELKSGVLSFRSNASLTFSQVDLRLGLSYCDGKWNEVIIKKEGPLLAAGVNARTEHRWAPGAQPLRVNSPVYLGGVPQELRGTFGSLSLERGFGGCMKDVAFTRGAVVNLASVSSFAVRVNLDGCLSPASAANCRGNDSIVVFRGRQHSARESGLQPFTEYLYRVRASHEAGSVCSDWSRGRTLAEAPLSVPAPSRVRSVNGSSVEVTWAEPAGVRGVIEKYVLRAYSGDDPSVPRTPSASIECVDTGTFTATLAGLLPFRNYTITLTACTLAGCTESSQAASISTPQEAPQEVQSPVAKSFPTSLLLSWDPPTQANGVITQYSLYMDGKCIYSGSGQSYRVTGLGVFTSHRFRLSACTLVGCTNSSWVTLHTAQLPPEHVEPPTVTVLDSRTAYVQWEQPRKLHGILERYVLYVSDHTHEAPVWAVVYNSSELPQHHRLQDLIPGNGYLIKLGVCTGGGCAESEASQALTEEDIPEGVAIPQAHSYSPDSFNISWTQPEYPNGVITSHGLYLDGVLIHNSSELRCYTHGLAPGSLHSFRLQACTVKGCALGPPVENRTLETPPRGTVNVFVRAEGVREARVRWSAPLHPNGRLTYFVLVTGIFYADPAENNYTLQSGTKIMYSSGDANVWVPIVGLVPFSNYTVQVNASNSRGSLISDPVSIATPPGPPDGVLPPRLSSATPTSLQVVWSTPARNNAPSSPRYQLQMRPAHSQLSFLELFSNPSASMHYEVSGLQPYTEYEFRLVASNAFGRAHSPRIPLLTAEDKPGPIEPPILLDVRSRMVSVTWQQPLKANGVITHYNIYQDGNLYLSTSGNATNCTVTHLQPYATYRFQVEACTSRGCSLSPESQPVQTLPGPPGGIPSPELFSDTPTSVLISWQPPTHPNGLVENITIERREKGREEATTLVTLPGSHPRRFIDKTPALSPWTKYEYRVLMSTRNGGPNSSAWGEVTTRPSRPLGVQPPEVHVLGAGTAQVTWKPPLVQNGDILRYEIRMPDPHITVTDVSPSGSRQVLTHLDAFANYSVTIVACSGGSGYLGGCTESLPTLVTTHPAAPQGVSPLSAIPLSESYVRVSWQPPSKPNGPNLRYELVRRKIQQPLASNPPEDLNLWHNIYLGTQWFHEDKGLSRFTTYEYKLFVHNSVGFTPSPEAVVTTLAGLPERGANITVTVLNHTAIDVRWATPTLQDLQGNVKYYTLFWSSATSDESMKILPGANSYVIGHLNPCTEYEIFISVFNGAHSINSTVLQATTWEGEPQGMPPPEVVIINRTAARVIWSSPSDPNGVVTEYSIYANNKLYKTGMAGPGSHILSDLSPFTVYDVQVEVCTKYACVKSNGTQITTEEDIPSDMATPLIHDITSRSLRIDWVSPGKPKGILLGYEVLRKTWHPCSKLQKLVETRSGELCKVVKCPKPQNICGHTCFSPKAKVCCNGVLYNPQPGYNCCEENYIPFLPNSTGVCCGGRIQEARPNHECCHGYYAKILPGEVCCPDEQHNRVSVGLGDACCGRMPYSSAGPQLCCAGMLHDGHGRRCCGGQVVSSDMQCCGGRAQGVAYVRLPGMFCCGQDYVNVSDTICCSASSGESKAHVRRNVPEPGKCCETELIPKSQKCCNGVGYNPLKYVCSDKISTGTMKKPPETKACGTLCPASMEATAHCGHCDFNFTSDVCVVTRGSPNSTEKALTGDTCASPEETVHTGSVDTLSFTDVNLQPHTMYEYRISAWNSHGHAFSQAVRASTKEDVPEGVAPPRWTKVGDLEDTIVLHWKKPIQSNGPIIYYILLRNGIEHFRGTSLSFSDTEGILPFQEYSYRLEACTVAGCATSREVVVAATQGVPESIAPPSVAALSSESLHISWSVPGKPNGIIKEYQLWQGGRGLIYTDITHRRQHTVTGVWLTSRHTIVNSTTVELYWSPPEKPNGLISQYQLSRNGTVLFVGGSEEQNFTDKHLEPNSRYIYKLEARTGGGSSISGGYIIQTPLWTPEEIQPPYNVTVLGPYSIFVAWMPPGILIPQIPVEYNVLLNDGSVTPLTFSVGHQQSTLLENLAPFTQYEIRMQACQNGGCGVSSRVSAWTSEAAPQDLRAPLLRTLGSSCIEVQWMPPTKPNGIITNYFIYRRLAGAEAVSLAFVWWEGALKFSDDAGTLRPFTHYEYRARAQNARGFVDSAWSSAQTLEAPPQALPAPQVRATGAHSVLLTWTEPESPNGLISQYRVVYQEGPKDGEPDSPPVHAFTAMGTSRQAPLFGLEPFTTYQVGVVAENHAGEVASPWTPVQTLESSPSGLSNFMVDQKENGRAFLLQWAEPVRANGVIEAYGVFSEGLPAFRGLQRRLLLRGLRPGGVYTVSLEACTAAGCAHSAPQRLRAGRGAPENQPAPVAHVLGPTSVELSWAGPARPRGRIARYEVVRRCAQAEESTIFVDRGLERSAMAYTDMGLRPWTPCEYKICARNSEGRTCSAWTAVRTPQAAPEGLSPPKLAWASGDPGTLSISWAPPEQPHGVVQSYGLQRNGVRYPFNFDAGTFSYTDRDLVPFATYSYAVLACTLGGCSSSTVVQVTTPEAAPSGLSPPTVWAVSASQINASWSPPSTPNGEITQYLLRYDGKEQPAGQGLSLLVSHLQPYTQYNFSLVACTRGGCTVSGSSSVQTREAPPENMGPPVLQVMGSESIEVTWEPPRNPNGQIQSYELRRDGALIYTGLETRFHDFMLSPGVQYGYKVTATNSQGDTSSPLVKDRTSPSAPSGMRPAKLHAKGPWEMLVSWDPPVRTNGDIVNYTLFIRDLLRGETRITHVNTTHSSFDARLLVVEQLKPFHRYEVRIQACTALGCASSDWSTIQTPEIAPLMQPPPHLEVGMAPGGFLPTVSLLWTGPLQPNGKILYYELYKRPAASQSGNCHPVLTYNGSSNSFLDSELLPFTKYEYQVWAVNSAGRAPSSWVQCRTWPAPPEGLSAPTVHTVSSTQAVLNISVPAKPNGNISLYRLFSNSSGTLAVLSEGTATQQTLHDLRPFTAYSVGVEACTCFSCCSRGPVAELRTRPAPPSSLAAPRVQELGSRTASFQWEPPLFPNGVLQSFELQLSAACPPHTAQACVPGQAETKYRGPGLSASLAGLRPHTAYQLRVVARNEAGSGASEWVRFTTPKEPPQYQVPFSVESNVSVVSLDWSGTFLLNGQLKEYVVTDGGQRVYSGLDTTLHIPRTAHKTFFFQVTCTTDVGSVKTPLIQYDTSTGFGLVLTTPGGKRGLGNKSGEFYSELWFIVLMAMLGLFLLAIFLSLILQRKIHKEPYIRERPPLVPLQKRMSPLNAYPSGETPVGLADTKIPRSGTLVSTRSNRSSMSVLRIPSQSQISRTYSQGSLHRSVSQLMDAHDKKVLLDDSLWETIVGHGGGLYVDEEDLMNVIKGFSSVTKEHTTFTDTHL</sequence>
<evidence type="ECO:0000256" key="8">
    <source>
        <dbReference type="ARBA" id="ARBA00022737"/>
    </source>
</evidence>
<dbReference type="FunFam" id="2.10.25.10:FF:000090">
    <property type="entry name" value="laminin subunit alpha"/>
    <property type="match status" value="3"/>
</dbReference>
<dbReference type="FunFam" id="2.10.25.10:FF:000224">
    <property type="entry name" value="Usherin"/>
    <property type="match status" value="1"/>
</dbReference>
<dbReference type="FunCoup" id="A0A6P3EL99">
    <property type="interactions" value="53"/>
</dbReference>
<gene>
    <name evidence="30" type="primary">Ush2a</name>
</gene>
<feature type="region of interest" description="Disordered" evidence="23">
    <location>
        <begin position="1046"/>
        <end position="1074"/>
    </location>
</feature>
<feature type="domain" description="Fibronectin type-III" evidence="27">
    <location>
        <begin position="2430"/>
        <end position="2527"/>
    </location>
</feature>
<feature type="domain" description="Fibronectin type-III" evidence="27">
    <location>
        <begin position="3924"/>
        <end position="4027"/>
    </location>
</feature>
<evidence type="ECO:0000256" key="4">
    <source>
        <dbReference type="ARBA" id="ARBA00022525"/>
    </source>
</evidence>
<evidence type="ECO:0000256" key="5">
    <source>
        <dbReference type="ARBA" id="ARBA00022606"/>
    </source>
</evidence>
<dbReference type="FunFam" id="2.60.40.10:FF:000991">
    <property type="entry name" value="Usherin"/>
    <property type="match status" value="1"/>
</dbReference>
<evidence type="ECO:0000313" key="29">
    <source>
        <dbReference type="Proteomes" id="UP000515203"/>
    </source>
</evidence>
<evidence type="ECO:0000256" key="2">
    <source>
        <dbReference type="ARBA" id="ARBA00004613"/>
    </source>
</evidence>
<dbReference type="SMART" id="SM00180">
    <property type="entry name" value="EGF_Lam"/>
    <property type="match status" value="10"/>
</dbReference>
<keyword evidence="11 24" id="KW-0472">Membrane</keyword>
<evidence type="ECO:0000256" key="20">
    <source>
        <dbReference type="ARBA" id="ARBA00080960"/>
    </source>
</evidence>
<dbReference type="CDD" id="cd00110">
    <property type="entry name" value="LamG"/>
    <property type="match status" value="2"/>
</dbReference>
<evidence type="ECO:0000256" key="23">
    <source>
        <dbReference type="SAM" id="MobiDB-lite"/>
    </source>
</evidence>
<feature type="domain" description="Laminin EGF-like" evidence="26">
    <location>
        <begin position="999"/>
        <end position="1049"/>
    </location>
</feature>
<dbReference type="PROSITE" id="PS50027">
    <property type="entry name" value="EGF_LAM_2"/>
    <property type="match status" value="8"/>
</dbReference>
<feature type="region of interest" description="Disordered" evidence="23">
    <location>
        <begin position="1291"/>
        <end position="1319"/>
    </location>
</feature>
<dbReference type="GO" id="GO:0001917">
    <property type="term" value="C:photoreceptor inner segment"/>
    <property type="evidence" value="ECO:0007669"/>
    <property type="project" value="UniProtKB-SubCell"/>
</dbReference>
<dbReference type="FunFam" id="2.60.40.10:FF:001379">
    <property type="entry name" value="Usherin"/>
    <property type="match status" value="1"/>
</dbReference>
<evidence type="ECO:0000256" key="14">
    <source>
        <dbReference type="ARBA" id="ARBA00023273"/>
    </source>
</evidence>
<accession>A0A6P3EL99</accession>
<feature type="disulfide bond" evidence="22">
    <location>
        <begin position="950"/>
        <end position="967"/>
    </location>
</feature>
<evidence type="ECO:0000259" key="27">
    <source>
        <dbReference type="PROSITE" id="PS50853"/>
    </source>
</evidence>
<keyword evidence="3" id="KW-1003">Cell membrane</keyword>
<evidence type="ECO:0000256" key="21">
    <source>
        <dbReference type="ARBA" id="ARBA00082367"/>
    </source>
</evidence>
<dbReference type="PRINTS" id="PR00011">
    <property type="entry name" value="EGFLAMININ"/>
</dbReference>
<reference evidence="30" key="1">
    <citation type="submission" date="2025-08" db="UniProtKB">
        <authorList>
            <consortium name="RefSeq"/>
        </authorList>
    </citation>
    <scope>IDENTIFICATION</scope>
</reference>
<evidence type="ECO:0000256" key="7">
    <source>
        <dbReference type="ARBA" id="ARBA00022729"/>
    </source>
</evidence>
<dbReference type="InterPro" id="IPR000742">
    <property type="entry name" value="EGF"/>
</dbReference>
<feature type="region of interest" description="Disordered" evidence="23">
    <location>
        <begin position="1345"/>
        <end position="1377"/>
    </location>
</feature>
<feature type="domain" description="Laminin N-terminal" evidence="28">
    <location>
        <begin position="268"/>
        <end position="514"/>
    </location>
</feature>
<evidence type="ECO:0000256" key="19">
    <source>
        <dbReference type="ARBA" id="ARBA00072076"/>
    </source>
</evidence>
<dbReference type="InterPro" id="IPR003961">
    <property type="entry name" value="FN3_dom"/>
</dbReference>
<dbReference type="FunFam" id="2.60.40.10:FF:001285">
    <property type="entry name" value="Usherin"/>
    <property type="match status" value="1"/>
</dbReference>
<keyword evidence="14" id="KW-0966">Cell projection</keyword>
<feature type="disulfide bond" evidence="22">
    <location>
        <begin position="765"/>
        <end position="774"/>
    </location>
</feature>
<feature type="domain" description="Fibronectin type-III" evidence="27">
    <location>
        <begin position="3731"/>
        <end position="3825"/>
    </location>
</feature>
<dbReference type="FunFam" id="2.60.40.10:FF:001255">
    <property type="entry name" value="usherin"/>
    <property type="match status" value="1"/>
</dbReference>
<protein>
    <recommendedName>
        <fullName evidence="19">Usherin</fullName>
    </recommendedName>
    <alternativeName>
        <fullName evidence="20">Usher syndrome type IIa protein homolog</fullName>
    </alternativeName>
    <alternativeName>
        <fullName evidence="21">Usher syndrome type-2A protein homolog</fullName>
    </alternativeName>
</protein>
<organism evidence="29 30">
    <name type="scientific">Octodon degus</name>
    <name type="common">Degu</name>
    <name type="synonym">Sciurus degus</name>
    <dbReference type="NCBI Taxonomy" id="10160"/>
    <lineage>
        <taxon>Eukaryota</taxon>
        <taxon>Metazoa</taxon>
        <taxon>Chordata</taxon>
        <taxon>Craniata</taxon>
        <taxon>Vertebrata</taxon>
        <taxon>Euteleostomi</taxon>
        <taxon>Mammalia</taxon>
        <taxon>Eutheria</taxon>
        <taxon>Euarchontoglires</taxon>
        <taxon>Glires</taxon>
        <taxon>Rodentia</taxon>
        <taxon>Hystricomorpha</taxon>
        <taxon>Octodontidae</taxon>
        <taxon>Octodon</taxon>
    </lineage>
</organism>
<feature type="domain" description="Fibronectin type-III" evidence="27">
    <location>
        <begin position="3497"/>
        <end position="3588"/>
    </location>
</feature>
<keyword evidence="29" id="KW-1185">Reference proteome</keyword>
<dbReference type="SUPFAM" id="SSF57196">
    <property type="entry name" value="EGF/Laminin"/>
    <property type="match status" value="8"/>
</dbReference>
<feature type="domain" description="Fibronectin type-III" evidence="27">
    <location>
        <begin position="2048"/>
        <end position="2137"/>
    </location>
</feature>
<dbReference type="PROSITE" id="PS51117">
    <property type="entry name" value="LAMININ_NTER"/>
    <property type="match status" value="1"/>
</dbReference>
<dbReference type="PANTHER" id="PTHR46957">
    <property type="entry name" value="CYTOKINE RECEPTOR"/>
    <property type="match status" value="1"/>
</dbReference>
<dbReference type="InterPro" id="IPR050713">
    <property type="entry name" value="RTP_Phos/Ushers"/>
</dbReference>
<evidence type="ECO:0000313" key="30">
    <source>
        <dbReference type="RefSeq" id="XP_004626993.1"/>
    </source>
</evidence>
<dbReference type="InterPro" id="IPR036116">
    <property type="entry name" value="FN3_sf"/>
</dbReference>
<feature type="domain" description="Fibronectin type-III" evidence="27">
    <location>
        <begin position="2920"/>
        <end position="3011"/>
    </location>
</feature>
<dbReference type="Pfam" id="PF00041">
    <property type="entry name" value="fn3"/>
    <property type="match status" value="15"/>
</dbReference>
<evidence type="ECO:0000256" key="9">
    <source>
        <dbReference type="ARBA" id="ARBA00022740"/>
    </source>
</evidence>
<dbReference type="InParanoid" id="A0A6P3EL99"/>
<keyword evidence="9" id="KW-1009">Hearing</keyword>
<dbReference type="SMART" id="SM00181">
    <property type="entry name" value="EGF"/>
    <property type="match status" value="7"/>
</dbReference>
<dbReference type="FunFam" id="2.60.40.10:FF:002683">
    <property type="entry name" value="Predicted protein"/>
    <property type="match status" value="1"/>
</dbReference>
<dbReference type="InterPro" id="IPR008211">
    <property type="entry name" value="Laminin_N"/>
</dbReference>
<evidence type="ECO:0000256" key="22">
    <source>
        <dbReference type="PROSITE-ProRule" id="PRU00460"/>
    </source>
</evidence>
<name>A0A6P3EL99_OCTDE</name>
<dbReference type="Gene3D" id="2.60.120.260">
    <property type="entry name" value="Galactose-binding domain-like"/>
    <property type="match status" value="1"/>
</dbReference>
<evidence type="ECO:0000256" key="12">
    <source>
        <dbReference type="ARBA" id="ARBA00023157"/>
    </source>
</evidence>
<dbReference type="FunFam" id="2.60.40.10:FF:001004">
    <property type="entry name" value="Usherin"/>
    <property type="match status" value="1"/>
</dbReference>
<dbReference type="CTD" id="7399"/>
<dbReference type="RefSeq" id="XP_004626993.1">
    <property type="nucleotide sequence ID" value="XM_004626936.2"/>
</dbReference>
<dbReference type="Gene3D" id="2.10.25.10">
    <property type="entry name" value="Laminin"/>
    <property type="match status" value="9"/>
</dbReference>
<dbReference type="SUPFAM" id="SSF49265">
    <property type="entry name" value="Fibronectin type III"/>
    <property type="match status" value="21"/>
</dbReference>
<dbReference type="GO" id="GO:0005576">
    <property type="term" value="C:extracellular region"/>
    <property type="evidence" value="ECO:0007669"/>
    <property type="project" value="UniProtKB-SubCell"/>
</dbReference>
<feature type="domain" description="Fibronectin type-III" evidence="27">
    <location>
        <begin position="2138"/>
        <end position="2232"/>
    </location>
</feature>
<keyword evidence="15 22" id="KW-0424">Laminin EGF-like domain</keyword>
<dbReference type="OrthoDB" id="5984158at2759"/>
<dbReference type="SMART" id="SM00560">
    <property type="entry name" value="LamGL"/>
    <property type="match status" value="1"/>
</dbReference>
<evidence type="ECO:0000256" key="15">
    <source>
        <dbReference type="ARBA" id="ARBA00023292"/>
    </source>
</evidence>
<dbReference type="FunFam" id="2.10.25.10:FF:000313">
    <property type="entry name" value="Usherin"/>
    <property type="match status" value="1"/>
</dbReference>
<keyword evidence="10 24" id="KW-1133">Transmembrane helix</keyword>
<feature type="disulfide bond" evidence="22">
    <location>
        <begin position="661"/>
        <end position="670"/>
    </location>
</feature>
<dbReference type="FunFam" id="2.60.40.10:FF:000819">
    <property type="entry name" value="Usherin"/>
    <property type="match status" value="1"/>
</dbReference>
<evidence type="ECO:0000256" key="10">
    <source>
        <dbReference type="ARBA" id="ARBA00022989"/>
    </source>
</evidence>
<dbReference type="SUPFAM" id="SSF49899">
    <property type="entry name" value="Concanavalin A-like lectins/glucanases"/>
    <property type="match status" value="3"/>
</dbReference>
<dbReference type="FunFam" id="2.60.120.200:FF:000111">
    <property type="entry name" value="Usherin"/>
    <property type="match status" value="1"/>
</dbReference>
<feature type="disulfide bond" evidence="22">
    <location>
        <begin position="1001"/>
        <end position="1018"/>
    </location>
</feature>
<dbReference type="Pfam" id="PF13385">
    <property type="entry name" value="Laminin_G_3"/>
    <property type="match status" value="1"/>
</dbReference>
<feature type="domain" description="Fibronectin type-III" evidence="27">
    <location>
        <begin position="1949"/>
        <end position="2047"/>
    </location>
</feature>
<keyword evidence="4" id="KW-0964">Secreted</keyword>
<keyword evidence="5" id="KW-0716">Sensory transduction</keyword>
<evidence type="ECO:0000256" key="11">
    <source>
        <dbReference type="ARBA" id="ARBA00023136"/>
    </source>
</evidence>
<dbReference type="PROSITE" id="PS50025">
    <property type="entry name" value="LAM_G_DOMAIN"/>
    <property type="match status" value="2"/>
</dbReference>
<feature type="domain" description="Fibronectin type-III" evidence="27">
    <location>
        <begin position="3017"/>
        <end position="3101"/>
    </location>
</feature>
<evidence type="ECO:0000256" key="16">
    <source>
        <dbReference type="ARBA" id="ARBA00023305"/>
    </source>
</evidence>
<feature type="domain" description="Fibronectin type-III" evidence="27">
    <location>
        <begin position="4586"/>
        <end position="4683"/>
    </location>
</feature>
<dbReference type="FunFam" id="2.60.40.10:FF:001168">
    <property type="entry name" value="Usherin"/>
    <property type="match status" value="1"/>
</dbReference>
<dbReference type="FunFam" id="2.60.40.10:FF:001023">
    <property type="entry name" value="usherin"/>
    <property type="match status" value="1"/>
</dbReference>
<dbReference type="Pfam" id="PF00055">
    <property type="entry name" value="Laminin_N"/>
    <property type="match status" value="1"/>
</dbReference>
<feature type="domain" description="Fibronectin type-III" evidence="27">
    <location>
        <begin position="3826"/>
        <end position="3923"/>
    </location>
</feature>
<dbReference type="FunFam" id="2.60.120.200:FF:000125">
    <property type="entry name" value="Usherin"/>
    <property type="match status" value="1"/>
</dbReference>
<dbReference type="PROSITE" id="PS01248">
    <property type="entry name" value="EGF_LAM_1"/>
    <property type="match status" value="2"/>
</dbReference>
<feature type="disulfide bond" evidence="22">
    <location>
        <begin position="867"/>
        <end position="876"/>
    </location>
</feature>
<feature type="domain" description="Laminin EGF-like" evidence="26">
    <location>
        <begin position="948"/>
        <end position="998"/>
    </location>
</feature>
<dbReference type="FunFam" id="2.60.40.10:FF:001416">
    <property type="entry name" value="Usherin"/>
    <property type="match status" value="1"/>
</dbReference>
<feature type="compositionally biased region" description="Low complexity" evidence="23">
    <location>
        <begin position="1354"/>
        <end position="1372"/>
    </location>
</feature>
<feature type="domain" description="Fibronectin type-III" evidence="27">
    <location>
        <begin position="2528"/>
        <end position="2615"/>
    </location>
</feature>
<dbReference type="FunFam" id="2.10.25.10:FF:000094">
    <property type="entry name" value="Laminin subunit alpha-2"/>
    <property type="match status" value="1"/>
</dbReference>
<feature type="disulfide bond" evidence="22">
    <location>
        <begin position="919"/>
        <end position="928"/>
    </location>
</feature>
<dbReference type="FunFam" id="2.60.40.10:FF:001296">
    <property type="entry name" value="Usherin"/>
    <property type="match status" value="1"/>
</dbReference>
<dbReference type="FunFam" id="2.60.40.10:FF:001211">
    <property type="entry name" value="Usherin"/>
    <property type="match status" value="1"/>
</dbReference>
<feature type="domain" description="Laminin EGF-like" evidence="26">
    <location>
        <begin position="792"/>
        <end position="843"/>
    </location>
</feature>
<keyword evidence="7" id="KW-0732">Signal</keyword>
<proteinExistence type="predicted"/>
<dbReference type="FunFam" id="2.60.40.10:FF:001037">
    <property type="entry name" value="Usherin"/>
    <property type="match status" value="1"/>
</dbReference>
<dbReference type="FunFam" id="2.60.40.10:FF:001085">
    <property type="entry name" value="Usherin"/>
    <property type="match status" value="1"/>
</dbReference>
<dbReference type="Pfam" id="PF02210">
    <property type="entry name" value="Laminin_G_2"/>
    <property type="match status" value="2"/>
</dbReference>
<evidence type="ECO:0000256" key="3">
    <source>
        <dbReference type="ARBA" id="ARBA00022475"/>
    </source>
</evidence>
<dbReference type="InterPro" id="IPR006558">
    <property type="entry name" value="LamG-like"/>
</dbReference>
<dbReference type="FunFam" id="2.60.40.10:FF:001030">
    <property type="entry name" value="Usherin"/>
    <property type="match status" value="1"/>
</dbReference>
<evidence type="ECO:0000259" key="28">
    <source>
        <dbReference type="PROSITE" id="PS51117"/>
    </source>
</evidence>
<feature type="disulfide bond" evidence="22">
    <location>
        <begin position="948"/>
        <end position="960"/>
    </location>
</feature>
<evidence type="ECO:0000256" key="24">
    <source>
        <dbReference type="SAM" id="Phobius"/>
    </source>
</evidence>
<evidence type="ECO:0000256" key="17">
    <source>
        <dbReference type="ARBA" id="ARBA00060418"/>
    </source>
</evidence>
<feature type="domain" description="Fibronectin type-III" evidence="27">
    <location>
        <begin position="4215"/>
        <end position="4304"/>
    </location>
</feature>
<feature type="domain" description="Laminin G" evidence="25">
    <location>
        <begin position="1509"/>
        <end position="1701"/>
    </location>
</feature>
<dbReference type="Pfam" id="PF00053">
    <property type="entry name" value="EGF_laminin"/>
    <property type="match status" value="10"/>
</dbReference>
<evidence type="ECO:0000259" key="25">
    <source>
        <dbReference type="PROSITE" id="PS50025"/>
    </source>
</evidence>
<dbReference type="SMART" id="SM00282">
    <property type="entry name" value="LamG"/>
    <property type="match status" value="2"/>
</dbReference>
<feature type="disulfide bond" evidence="22">
    <location>
        <begin position="1020"/>
        <end position="1029"/>
    </location>
</feature>
<feature type="compositionally biased region" description="Low complexity" evidence="23">
    <location>
        <begin position="1063"/>
        <end position="1073"/>
    </location>
</feature>
<dbReference type="FunFam" id="2.10.25.10:FF:000275">
    <property type="entry name" value="usherin"/>
    <property type="match status" value="2"/>
</dbReference>
<feature type="disulfide bond" evidence="22">
    <location>
        <begin position="744"/>
        <end position="756"/>
    </location>
</feature>
<dbReference type="InterPro" id="IPR013783">
    <property type="entry name" value="Ig-like_fold"/>
</dbReference>
<dbReference type="GO" id="GO:0060171">
    <property type="term" value="C:stereocilium membrane"/>
    <property type="evidence" value="ECO:0007669"/>
    <property type="project" value="UniProtKB-SubCell"/>
</dbReference>
<dbReference type="GO" id="GO:0045494">
    <property type="term" value="P:photoreceptor cell maintenance"/>
    <property type="evidence" value="ECO:0007669"/>
    <property type="project" value="UniProtKB-ARBA"/>
</dbReference>
<dbReference type="Proteomes" id="UP000515203">
    <property type="component" value="Unplaced"/>
</dbReference>
<feature type="domain" description="Laminin EGF-like" evidence="26">
    <location>
        <begin position="638"/>
        <end position="690"/>
    </location>
</feature>
<comment type="subcellular location">
    <subcellularLocation>
        <location evidence="17">Cell projection</location>
        <location evidence="17">Stereocilium membrane</location>
        <topology evidence="17">Single-pass type I membrane protein</topology>
    </subcellularLocation>
    <subcellularLocation>
        <location evidence="1">Photoreceptor inner segment</location>
    </subcellularLocation>
    <subcellularLocation>
        <location evidence="2">Secreted</location>
    </subcellularLocation>
</comment>
<comment type="caution">
    <text evidence="22">Lacks conserved residue(s) required for the propagation of feature annotation.</text>
</comment>
<dbReference type="FunFam" id="2.60.40.10:FF:001227">
    <property type="entry name" value="Usherin"/>
    <property type="match status" value="1"/>
</dbReference>
<feature type="disulfide bond" evidence="22">
    <location>
        <begin position="982"/>
        <end position="996"/>
    </location>
</feature>
<dbReference type="FunFam" id="2.60.40.10:FF:001176">
    <property type="entry name" value="Usherin"/>
    <property type="match status" value="1"/>
</dbReference>
<keyword evidence="8" id="KW-0677">Repeat</keyword>
<feature type="domain" description="Fibronectin type-III" evidence="27">
    <location>
        <begin position="3640"/>
        <end position="3730"/>
    </location>
</feature>
<dbReference type="PANTHER" id="PTHR46957:SF7">
    <property type="entry name" value="USHERIN"/>
    <property type="match status" value="1"/>
</dbReference>
<dbReference type="Gene3D" id="2.60.120.200">
    <property type="match status" value="3"/>
</dbReference>
<feature type="disulfide bond" evidence="22">
    <location>
        <begin position="931"/>
        <end position="945"/>
    </location>
</feature>
<feature type="domain" description="Fibronectin type-III" evidence="27">
    <location>
        <begin position="4481"/>
        <end position="4580"/>
    </location>
</feature>
<feature type="domain" description="Fibronectin type-III" evidence="27">
    <location>
        <begin position="2813"/>
        <end position="2916"/>
    </location>
</feature>
<dbReference type="InterPro" id="IPR001791">
    <property type="entry name" value="Laminin_G"/>
</dbReference>
<feature type="domain" description="Fibronectin type-III" evidence="27">
    <location>
        <begin position="2236"/>
        <end position="2323"/>
    </location>
</feature>
<dbReference type="GO" id="GO:0048513">
    <property type="term" value="P:animal organ development"/>
    <property type="evidence" value="ECO:0007669"/>
    <property type="project" value="UniProtKB-ARBA"/>
</dbReference>
<keyword evidence="16" id="KW-0844">Vision</keyword>
<feature type="domain" description="Fibronectin type-III" evidence="27">
    <location>
        <begin position="1242"/>
        <end position="1355"/>
    </location>
</feature>
<feature type="domain" description="Fibronectin type-III" evidence="27">
    <location>
        <begin position="2719"/>
        <end position="2812"/>
    </location>
</feature>
<feature type="domain" description="Laminin EGF-like" evidence="26">
    <location>
        <begin position="844"/>
        <end position="896"/>
    </location>
</feature>
<evidence type="ECO:0000256" key="13">
    <source>
        <dbReference type="ARBA" id="ARBA00023180"/>
    </source>
</evidence>
<dbReference type="GO" id="GO:0007605">
    <property type="term" value="P:sensory perception of sound"/>
    <property type="evidence" value="ECO:0007669"/>
    <property type="project" value="UniProtKB-KW"/>
</dbReference>
<feature type="domain" description="Fibronectin type-III" evidence="27">
    <location>
        <begin position="2616"/>
        <end position="2715"/>
    </location>
</feature>
<comment type="subunit">
    <text evidence="18">Interacts with collagen IV and fibronectin via its laminin EGF-like domains. Interaction with collagen may be required for stable integration into the basement membrane. Interacts with NINL. Interacts with USH1C. Component of USH2 complex, composed of ADGRV1, PDZD7, USH2A and WHRN. Interacts with ADGRV1/MASS1 (via N-terminal PDZ domain). Interacts (via the cytoplasmic region) with WHRN. Interacts (via the cytoplasmic region) with PDZD7. Interacts (via the cytoplasmic region) with VEZT and MYO7A (via MyTH4-FERM domains); the interaction associates VEZT with the USH2 complex at the stereocilia base.</text>
</comment>
<dbReference type="FunFam" id="2.60.120.200:FF:000126">
    <property type="entry name" value="usherin"/>
    <property type="match status" value="1"/>
</dbReference>
<dbReference type="FunFam" id="2.10.25.10:FF:000330">
    <property type="entry name" value="usherin"/>
    <property type="match status" value="1"/>
</dbReference>
<keyword evidence="6 24" id="KW-0812">Transmembrane</keyword>
<feature type="disulfide bond" evidence="22">
    <location>
        <begin position="999"/>
        <end position="1011"/>
    </location>
</feature>
<feature type="domain" description="Fibronectin type-III" evidence="27">
    <location>
        <begin position="1145"/>
        <end position="1241"/>
    </location>
</feature>
<feature type="transmembrane region" description="Helical" evidence="24">
    <location>
        <begin position="4990"/>
        <end position="5012"/>
    </location>
</feature>
<feature type="domain" description="Fibronectin type-III" evidence="27">
    <location>
        <begin position="4777"/>
        <end position="4879"/>
    </location>
</feature>
<feature type="domain" description="Fibronectin type-III" evidence="27">
    <location>
        <begin position="1356"/>
        <end position="1460"/>
    </location>
</feature>
<dbReference type="SMART" id="SM00136">
    <property type="entry name" value="LamNT"/>
    <property type="match status" value="1"/>
</dbReference>
<feature type="domain" description="Fibronectin type-III" evidence="27">
    <location>
        <begin position="4114"/>
        <end position="4214"/>
    </location>
</feature>
<dbReference type="InterPro" id="IPR002049">
    <property type="entry name" value="LE_dom"/>
</dbReference>
<feature type="disulfide bond" evidence="22">
    <location>
        <begin position="714"/>
        <end position="723"/>
    </location>
</feature>
<feature type="disulfide bond" evidence="22">
    <location>
        <begin position="746"/>
        <end position="763"/>
    </location>
</feature>
<dbReference type="FunFam" id="2.60.40.10:FF:001945">
    <property type="entry name" value="Usherin"/>
    <property type="match status" value="1"/>
</dbReference>
<dbReference type="InterPro" id="IPR013320">
    <property type="entry name" value="ConA-like_dom_sf"/>
</dbReference>
<dbReference type="FunFam" id="2.60.40.10:FF:001100">
    <property type="entry name" value="Usherin"/>
    <property type="match status" value="1"/>
</dbReference>
<dbReference type="GO" id="GO:0007601">
    <property type="term" value="P:visual perception"/>
    <property type="evidence" value="ECO:0007669"/>
    <property type="project" value="UniProtKB-KW"/>
</dbReference>
<feature type="disulfide bond" evidence="22">
    <location>
        <begin position="814"/>
        <end position="823"/>
    </location>
</feature>
<evidence type="ECO:0000259" key="26">
    <source>
        <dbReference type="PROSITE" id="PS50027"/>
    </source>
</evidence>
<evidence type="ECO:0000256" key="18">
    <source>
        <dbReference type="ARBA" id="ARBA00065195"/>
    </source>
</evidence>
<dbReference type="CDD" id="cd00063">
    <property type="entry name" value="FN3"/>
    <property type="match status" value="29"/>
</dbReference>
<feature type="region of interest" description="Disordered" evidence="23">
    <location>
        <begin position="4464"/>
        <end position="4489"/>
    </location>
</feature>
<feature type="domain" description="Laminin EGF-like" evidence="26">
    <location>
        <begin position="897"/>
        <end position="947"/>
    </location>
</feature>
<feature type="domain" description="Fibronectin type-III" evidence="27">
    <location>
        <begin position="4308"/>
        <end position="4395"/>
    </location>
</feature>
<dbReference type="GO" id="GO:0048731">
    <property type="term" value="P:system development"/>
    <property type="evidence" value="ECO:0007669"/>
    <property type="project" value="UniProtKB-ARBA"/>
</dbReference>
<evidence type="ECO:0000256" key="1">
    <source>
        <dbReference type="ARBA" id="ARBA00004437"/>
    </source>
</evidence>
<dbReference type="GO" id="GO:0032391">
    <property type="term" value="C:photoreceptor connecting cilium"/>
    <property type="evidence" value="ECO:0007669"/>
    <property type="project" value="UniProtKB-ARBA"/>
</dbReference>
<dbReference type="GO" id="GO:0005604">
    <property type="term" value="C:basement membrane"/>
    <property type="evidence" value="ECO:0007669"/>
    <property type="project" value="UniProtKB-ARBA"/>
</dbReference>
<feature type="domain" description="Fibronectin type-III" evidence="27">
    <location>
        <begin position="2324"/>
        <end position="2426"/>
    </location>
</feature>
<feature type="domain" description="Laminin EGF-like" evidence="26">
    <location>
        <begin position="691"/>
        <end position="743"/>
    </location>
</feature>
<dbReference type="Gene3D" id="2.60.40.10">
    <property type="entry name" value="Immunoglobulins"/>
    <property type="match status" value="30"/>
</dbReference>
<keyword evidence="13" id="KW-0325">Glycoprotein</keyword>
<feature type="domain" description="Laminin G" evidence="25">
    <location>
        <begin position="1706"/>
        <end position="1883"/>
    </location>
</feature>
<dbReference type="FunFam" id="2.60.40.10:FF:001099">
    <property type="entry name" value="Usherin"/>
    <property type="match status" value="1"/>
</dbReference>
<feature type="domain" description="Fibronectin type-III" evidence="27">
    <location>
        <begin position="1055"/>
        <end position="1143"/>
    </location>
</feature>
<feature type="domain" description="Fibronectin type-III" evidence="27">
    <location>
        <begin position="4684"/>
        <end position="4776"/>
    </location>
</feature>
<feature type="domain" description="Fibronectin type-III" evidence="27">
    <location>
        <begin position="4396"/>
        <end position="4480"/>
    </location>
</feature>
<dbReference type="FunFam" id="2.60.40.10:FF:001882">
    <property type="entry name" value="Usherin"/>
    <property type="match status" value="1"/>
</dbReference>
<dbReference type="PROSITE" id="PS50853">
    <property type="entry name" value="FN3"/>
    <property type="match status" value="29"/>
</dbReference>
<dbReference type="SMART" id="SM00060">
    <property type="entry name" value="FN3"/>
    <property type="match status" value="32"/>
</dbReference>